<dbReference type="FunFam" id="1.10.20.140:FF:000001">
    <property type="entry name" value="tRNA dimethylallyltransferase"/>
    <property type="match status" value="1"/>
</dbReference>
<keyword evidence="16" id="KW-1185">Reference proteome</keyword>
<comment type="subunit">
    <text evidence="10">Monomer.</text>
</comment>
<evidence type="ECO:0000256" key="4">
    <source>
        <dbReference type="ARBA" id="ARBA00022679"/>
    </source>
</evidence>
<keyword evidence="7 10" id="KW-0067">ATP-binding</keyword>
<feature type="site" description="Interaction with substrate tRNA" evidence="10">
    <location>
        <position position="130"/>
    </location>
</feature>
<evidence type="ECO:0000256" key="6">
    <source>
        <dbReference type="ARBA" id="ARBA00022741"/>
    </source>
</evidence>
<dbReference type="EMBL" id="LRRD01000022">
    <property type="protein sequence ID" value="KXW58171.1"/>
    <property type="molecule type" value="Genomic_DNA"/>
</dbReference>
<evidence type="ECO:0000256" key="9">
    <source>
        <dbReference type="ARBA" id="ARBA00049563"/>
    </source>
</evidence>
<keyword evidence="5 10" id="KW-0819">tRNA processing</keyword>
<comment type="similarity">
    <text evidence="3 10 13">Belongs to the IPP transferase family.</text>
</comment>
<dbReference type="RefSeq" id="WP_031595270.1">
    <property type="nucleotide sequence ID" value="NZ_CP053675.1"/>
</dbReference>
<dbReference type="InterPro" id="IPR027417">
    <property type="entry name" value="P-loop_NTPase"/>
</dbReference>
<accession>A0A149VY73</accession>
<feature type="region of interest" description="Interaction with substrate tRNA" evidence="10">
    <location>
        <begin position="42"/>
        <end position="45"/>
    </location>
</feature>
<dbReference type="GO" id="GO:0005524">
    <property type="term" value="F:ATP binding"/>
    <property type="evidence" value="ECO:0007669"/>
    <property type="project" value="UniProtKB-UniRule"/>
</dbReference>
<evidence type="ECO:0000313" key="14">
    <source>
        <dbReference type="EMBL" id="KXW58171.1"/>
    </source>
</evidence>
<evidence type="ECO:0000256" key="5">
    <source>
        <dbReference type="ARBA" id="ARBA00022694"/>
    </source>
</evidence>
<dbReference type="GO" id="GO:0052381">
    <property type="term" value="F:tRNA dimethylallyltransferase activity"/>
    <property type="evidence" value="ECO:0007669"/>
    <property type="project" value="UniProtKB-UniRule"/>
</dbReference>
<evidence type="ECO:0000313" key="16">
    <source>
        <dbReference type="Proteomes" id="UP000075653"/>
    </source>
</evidence>
<dbReference type="AlphaFoldDB" id="A0A8F3DTM8"/>
<dbReference type="InterPro" id="IPR039657">
    <property type="entry name" value="Dimethylallyltransferase"/>
</dbReference>
<comment type="function">
    <text evidence="2 10 12">Catalyzes the transfer of a dimethylallyl group onto the adenine at position 37 in tRNAs that read codons beginning with uridine, leading to the formation of N6-(dimethylallyl)adenosine (i(6)A).</text>
</comment>
<dbReference type="Gene3D" id="3.40.50.300">
    <property type="entry name" value="P-loop containing nucleotide triphosphate hydrolases"/>
    <property type="match status" value="1"/>
</dbReference>
<reference evidence="15" key="2">
    <citation type="submission" date="2021-02" db="EMBL/GenBank/DDBJ databases">
        <title>Comparative genomics of Ferrovum myxofaciens strains, predominant extremophile bacteria forming large biofilm stalactites in acid mine ecosystems.</title>
        <authorList>
            <person name="Burkartova K."/>
            <person name="Ridl J."/>
            <person name="Pajer P."/>
            <person name="Falteisek L."/>
        </authorList>
    </citation>
    <scope>NUCLEOTIDE SEQUENCE</scope>
    <source>
        <strain evidence="15">MI1III</strain>
    </source>
</reference>
<dbReference type="PATRIC" id="fig|1789004.3.peg.1315"/>
<name>A0A8F3DTM8_9PROT</name>
<keyword evidence="4 10" id="KW-0808">Transferase</keyword>
<dbReference type="SUPFAM" id="SSF52540">
    <property type="entry name" value="P-loop containing nucleoside triphosphate hydrolases"/>
    <property type="match status" value="1"/>
</dbReference>
<dbReference type="PANTHER" id="PTHR11088">
    <property type="entry name" value="TRNA DIMETHYLALLYLTRANSFERASE"/>
    <property type="match status" value="1"/>
</dbReference>
<gene>
    <name evidence="10 14" type="primary">miaA</name>
    <name evidence="14" type="ORF">FEMY_12940</name>
    <name evidence="15" type="ORF">JZL65_01985</name>
</gene>
<comment type="caution">
    <text evidence="10">Lacks conserved residue(s) required for the propagation of feature annotation.</text>
</comment>
<feature type="binding site" evidence="10">
    <location>
        <begin position="17"/>
        <end position="24"/>
    </location>
    <ligand>
        <name>ATP</name>
        <dbReference type="ChEBI" id="CHEBI:30616"/>
    </ligand>
</feature>
<dbReference type="NCBIfam" id="TIGR00174">
    <property type="entry name" value="miaA"/>
    <property type="match status" value="1"/>
</dbReference>
<organism evidence="14 16">
    <name type="scientific">Ferrovum myxofaciens</name>
    <dbReference type="NCBI Taxonomy" id="416213"/>
    <lineage>
        <taxon>Bacteria</taxon>
        <taxon>Pseudomonadati</taxon>
        <taxon>Pseudomonadota</taxon>
        <taxon>Betaproteobacteria</taxon>
        <taxon>Ferrovales</taxon>
        <taxon>Ferrovaceae</taxon>
        <taxon>Ferrovum</taxon>
    </lineage>
</organism>
<dbReference type="Pfam" id="PF01715">
    <property type="entry name" value="IPPT"/>
    <property type="match status" value="1"/>
</dbReference>
<dbReference type="Proteomes" id="UP000075653">
    <property type="component" value="Unassembled WGS sequence"/>
</dbReference>
<accession>A0A8F3DTM8</accession>
<keyword evidence="8 10" id="KW-0460">Magnesium</keyword>
<dbReference type="EC" id="2.5.1.75" evidence="10"/>
<evidence type="ECO:0000256" key="12">
    <source>
        <dbReference type="RuleBase" id="RU003784"/>
    </source>
</evidence>
<dbReference type="Proteomes" id="UP000683551">
    <property type="component" value="Chromosome"/>
</dbReference>
<dbReference type="PANTHER" id="PTHR11088:SF60">
    <property type="entry name" value="TRNA DIMETHYLALLYLTRANSFERASE"/>
    <property type="match status" value="1"/>
</dbReference>
<protein>
    <recommendedName>
        <fullName evidence="10">tRNA dimethylallyltransferase</fullName>
        <ecNumber evidence="10">2.5.1.75</ecNumber>
    </recommendedName>
    <alternativeName>
        <fullName evidence="10">Dimethylallyl diphosphate:tRNA dimethylallyltransferase</fullName>
        <shortName evidence="10">DMAPP:tRNA dimethylallyltransferase</shortName>
        <shortName evidence="10">DMATase</shortName>
    </alternativeName>
    <alternativeName>
        <fullName evidence="10">Isopentenyl-diphosphate:tRNA isopentenyltransferase</fullName>
        <shortName evidence="10">IPP transferase</shortName>
        <shortName evidence="10">IPPT</shortName>
        <shortName evidence="10">IPTase</shortName>
    </alternativeName>
</protein>
<dbReference type="OrthoDB" id="9776390at2"/>
<feature type="region of interest" description="Interaction with substrate tRNA" evidence="10">
    <location>
        <begin position="166"/>
        <end position="170"/>
    </location>
</feature>
<evidence type="ECO:0000256" key="2">
    <source>
        <dbReference type="ARBA" id="ARBA00003213"/>
    </source>
</evidence>
<dbReference type="GO" id="GO:0006400">
    <property type="term" value="P:tRNA modification"/>
    <property type="evidence" value="ECO:0007669"/>
    <property type="project" value="TreeGrafter"/>
</dbReference>
<evidence type="ECO:0000313" key="15">
    <source>
        <dbReference type="EMBL" id="QWY77882.1"/>
    </source>
</evidence>
<comment type="catalytic activity">
    <reaction evidence="9 10 11">
        <text>adenosine(37) in tRNA + dimethylallyl diphosphate = N(6)-dimethylallyladenosine(37) in tRNA + diphosphate</text>
        <dbReference type="Rhea" id="RHEA:26482"/>
        <dbReference type="Rhea" id="RHEA-COMP:10162"/>
        <dbReference type="Rhea" id="RHEA-COMP:10375"/>
        <dbReference type="ChEBI" id="CHEBI:33019"/>
        <dbReference type="ChEBI" id="CHEBI:57623"/>
        <dbReference type="ChEBI" id="CHEBI:74411"/>
        <dbReference type="ChEBI" id="CHEBI:74415"/>
        <dbReference type="EC" id="2.5.1.75"/>
    </reaction>
</comment>
<evidence type="ECO:0000256" key="13">
    <source>
        <dbReference type="RuleBase" id="RU003785"/>
    </source>
</evidence>
<dbReference type="InterPro" id="IPR018022">
    <property type="entry name" value="IPT"/>
</dbReference>
<feature type="binding site" evidence="10">
    <location>
        <begin position="19"/>
        <end position="24"/>
    </location>
    <ligand>
        <name>substrate</name>
    </ligand>
</feature>
<proteinExistence type="inferred from homology"/>
<reference evidence="14 16" key="1">
    <citation type="submission" date="2016-01" db="EMBL/GenBank/DDBJ databases">
        <title>Genome sequence of the acidophilic iron oxidising Ferrovum strain Z-31.</title>
        <authorList>
            <person name="Poehlein A."/>
            <person name="Ullrich S.R."/>
            <person name="Schloemann M."/>
            <person name="Muehling M."/>
            <person name="Daniel R."/>
        </authorList>
    </citation>
    <scope>NUCLEOTIDE SEQUENCE [LARGE SCALE GENOMIC DNA]</scope>
    <source>
        <strain evidence="14 16">Z-31</strain>
    </source>
</reference>
<dbReference type="Gene3D" id="1.10.20.140">
    <property type="match status" value="1"/>
</dbReference>
<evidence type="ECO:0000256" key="3">
    <source>
        <dbReference type="ARBA" id="ARBA00005842"/>
    </source>
</evidence>
<evidence type="ECO:0000256" key="8">
    <source>
        <dbReference type="ARBA" id="ARBA00022842"/>
    </source>
</evidence>
<dbReference type="EMBL" id="CP071137">
    <property type="protein sequence ID" value="QWY77882.1"/>
    <property type="molecule type" value="Genomic_DNA"/>
</dbReference>
<evidence type="ECO:0000256" key="7">
    <source>
        <dbReference type="ARBA" id="ARBA00022840"/>
    </source>
</evidence>
<sequence length="319" mass="35469">MVSARSLNAPPLLFLLGPTASGKTALACGLADDFPVELVNVDSASIYRGLDIGAAKPDALTRARYPHHLMDWVDPDDPYSAARFVADVTPLLAAIRARGHVPLLVGGTMLYFQALQQGLAVLPSASPELRAALEARAEREGWPALHAELARVDPVTATRLAPLDRQRIQRALEVWHVTGHPLSFWHQEQARAGLPDRILTLGLMPGQRAALHERIAHRFDQMLAQGLVEEVRRLRLRYPRLTGEMPAMRAVGYRQVWQFLEGEGSASEMRLRGIIATRQLARRQLTWVRNWPARVALDPDQMGWEGMAHALVEHFLKSA</sequence>
<keyword evidence="6 10" id="KW-0547">Nucleotide-binding</keyword>
<dbReference type="HAMAP" id="MF_00185">
    <property type="entry name" value="IPP_trans"/>
    <property type="match status" value="1"/>
</dbReference>
<evidence type="ECO:0000256" key="10">
    <source>
        <dbReference type="HAMAP-Rule" id="MF_00185"/>
    </source>
</evidence>
<dbReference type="GeneID" id="301708540"/>
<comment type="cofactor">
    <cofactor evidence="1 10">
        <name>Mg(2+)</name>
        <dbReference type="ChEBI" id="CHEBI:18420"/>
    </cofactor>
</comment>
<feature type="site" description="Interaction with substrate tRNA" evidence="10">
    <location>
        <position position="108"/>
    </location>
</feature>
<evidence type="ECO:0000256" key="11">
    <source>
        <dbReference type="RuleBase" id="RU003783"/>
    </source>
</evidence>
<evidence type="ECO:0000256" key="1">
    <source>
        <dbReference type="ARBA" id="ARBA00001946"/>
    </source>
</evidence>